<sequence>MSNFILVVDDDASHRTLICDALQELGYATIEAKNGREALDLLEDDIPGAVLLDLRMPVMSGWGLLDALKKMPRARNLPIIIISGYGFEWEAELVGAAGYISKPVDLDKVRTTVQQIVGPPEVAMVH</sequence>
<dbReference type="PANTHER" id="PTHR44591">
    <property type="entry name" value="STRESS RESPONSE REGULATOR PROTEIN 1"/>
    <property type="match status" value="1"/>
</dbReference>
<dbReference type="RefSeq" id="WP_128795109.1">
    <property type="nucleotide sequence ID" value="NZ_CP034669.1"/>
</dbReference>
<feature type="modified residue" description="4-aspartylphosphate" evidence="2">
    <location>
        <position position="53"/>
    </location>
</feature>
<dbReference type="SMART" id="SM00448">
    <property type="entry name" value="REC"/>
    <property type="match status" value="1"/>
</dbReference>
<dbReference type="InterPro" id="IPR011006">
    <property type="entry name" value="CheY-like_superfamily"/>
</dbReference>
<dbReference type="EMBL" id="CP034669">
    <property type="protein sequence ID" value="QAT82850.1"/>
    <property type="molecule type" value="Genomic_DNA"/>
</dbReference>
<evidence type="ECO:0000256" key="2">
    <source>
        <dbReference type="PROSITE-ProRule" id="PRU00169"/>
    </source>
</evidence>
<dbReference type="GO" id="GO:0000160">
    <property type="term" value="P:phosphorelay signal transduction system"/>
    <property type="evidence" value="ECO:0007669"/>
    <property type="project" value="InterPro"/>
</dbReference>
<dbReference type="PANTHER" id="PTHR44591:SF3">
    <property type="entry name" value="RESPONSE REGULATORY DOMAIN-CONTAINING PROTEIN"/>
    <property type="match status" value="1"/>
</dbReference>
<protein>
    <submittedName>
        <fullName evidence="4">Response regulator</fullName>
    </submittedName>
</protein>
<dbReference type="Pfam" id="PF00072">
    <property type="entry name" value="Response_reg"/>
    <property type="match status" value="1"/>
</dbReference>
<dbReference type="InterPro" id="IPR050595">
    <property type="entry name" value="Bact_response_regulator"/>
</dbReference>
<dbReference type="InterPro" id="IPR001789">
    <property type="entry name" value="Sig_transdc_resp-reg_receiver"/>
</dbReference>
<name>A0A410RLS0_CORCK</name>
<keyword evidence="1 2" id="KW-0597">Phosphoprotein</keyword>
<gene>
    <name evidence="4" type="primary">spo0F2</name>
    <name evidence="4" type="ORF">EJ065_1246</name>
</gene>
<dbReference type="Gene3D" id="3.40.50.2300">
    <property type="match status" value="1"/>
</dbReference>
<dbReference type="PROSITE" id="PS50110">
    <property type="entry name" value="RESPONSE_REGULATORY"/>
    <property type="match status" value="1"/>
</dbReference>
<evidence type="ECO:0000259" key="3">
    <source>
        <dbReference type="PROSITE" id="PS50110"/>
    </source>
</evidence>
<evidence type="ECO:0000313" key="4">
    <source>
        <dbReference type="EMBL" id="QAT82850.1"/>
    </source>
</evidence>
<dbReference type="Proteomes" id="UP000288758">
    <property type="component" value="Chromosome"/>
</dbReference>
<reference evidence="4 5" key="1">
    <citation type="submission" date="2018-12" db="EMBL/GenBank/DDBJ databases">
        <title>Complete Genome Sequence of the Corallopyronin A producing Myxobacterium Corallococcus coralloides B035.</title>
        <authorList>
            <person name="Bouhired S.M."/>
            <person name="Rupp O."/>
            <person name="Blom J."/>
            <person name="Schaeberle T.F."/>
            <person name="Kehraus S."/>
            <person name="Schiefer A."/>
            <person name="Pfarr K."/>
            <person name="Goesmann A."/>
            <person name="Hoerauf A."/>
            <person name="Koenig G.M."/>
        </authorList>
    </citation>
    <scope>NUCLEOTIDE SEQUENCE [LARGE SCALE GENOMIC DNA]</scope>
    <source>
        <strain evidence="4 5">B035</strain>
    </source>
</reference>
<accession>A0A410RLS0</accession>
<evidence type="ECO:0000256" key="1">
    <source>
        <dbReference type="ARBA" id="ARBA00022553"/>
    </source>
</evidence>
<proteinExistence type="predicted"/>
<organism evidence="4 5">
    <name type="scientific">Corallococcus coralloides</name>
    <name type="common">Myxococcus coralloides</name>
    <dbReference type="NCBI Taxonomy" id="184914"/>
    <lineage>
        <taxon>Bacteria</taxon>
        <taxon>Pseudomonadati</taxon>
        <taxon>Myxococcota</taxon>
        <taxon>Myxococcia</taxon>
        <taxon>Myxococcales</taxon>
        <taxon>Cystobacterineae</taxon>
        <taxon>Myxococcaceae</taxon>
        <taxon>Corallococcus</taxon>
    </lineage>
</organism>
<evidence type="ECO:0000313" key="5">
    <source>
        <dbReference type="Proteomes" id="UP000288758"/>
    </source>
</evidence>
<dbReference type="AlphaFoldDB" id="A0A410RLS0"/>
<dbReference type="SUPFAM" id="SSF52172">
    <property type="entry name" value="CheY-like"/>
    <property type="match status" value="1"/>
</dbReference>
<feature type="domain" description="Response regulatory" evidence="3">
    <location>
        <begin position="4"/>
        <end position="117"/>
    </location>
</feature>